<evidence type="ECO:0000256" key="2">
    <source>
        <dbReference type="ARBA" id="ARBA00022670"/>
    </source>
</evidence>
<dbReference type="InterPro" id="IPR051156">
    <property type="entry name" value="Mito/Outer_Membr_Metalloprot"/>
</dbReference>
<evidence type="ECO:0000256" key="5">
    <source>
        <dbReference type="ARBA" id="ARBA00022833"/>
    </source>
</evidence>
<gene>
    <name evidence="9" type="ORF">SAMN06297144_0686</name>
</gene>
<keyword evidence="7" id="KW-0732">Signal</keyword>
<dbReference type="GO" id="GO:0051603">
    <property type="term" value="P:proteolysis involved in protein catabolic process"/>
    <property type="evidence" value="ECO:0007669"/>
    <property type="project" value="TreeGrafter"/>
</dbReference>
<evidence type="ECO:0000256" key="4">
    <source>
        <dbReference type="ARBA" id="ARBA00022801"/>
    </source>
</evidence>
<dbReference type="GO" id="GO:0004222">
    <property type="term" value="F:metalloendopeptidase activity"/>
    <property type="evidence" value="ECO:0007669"/>
    <property type="project" value="InterPro"/>
</dbReference>
<protein>
    <submittedName>
        <fullName evidence="9">Zn-dependent protease</fullName>
    </submittedName>
</protein>
<evidence type="ECO:0000256" key="1">
    <source>
        <dbReference type="ARBA" id="ARBA00001947"/>
    </source>
</evidence>
<dbReference type="InterPro" id="IPR001915">
    <property type="entry name" value="Peptidase_M48"/>
</dbReference>
<feature type="signal peptide" evidence="7">
    <location>
        <begin position="1"/>
        <end position="20"/>
    </location>
</feature>
<evidence type="ECO:0000313" key="9">
    <source>
        <dbReference type="EMBL" id="SOB79698.1"/>
    </source>
</evidence>
<sequence>MPRARLLVSAALLACSPTLAAPIAAQSARAISQSDRQQGAQANPELVAQFGGRYTGPQSAYVERVGKRVALQSGLSNSERDFTVQLLNSPVENAFAIPGGYIYVTRQLLALMNSESELAFVMGHEVGHVAARHSAGRQRTSGIAGIAASVLGAVAGNSTLGQLVGAGAQQAAGLFTLKYGRDQEYQADTLGIRYAAGANYDPGAAPLILGQLGASTSLSARASGRDATAVPAWLSTHPSSAARVARARQQAQATGRAGTAPAQDTAFLRMLDGLRYDDDPAQGVIDGQTFRHPMLRLRFTAPAGYTINNAADAVTVQGSSGQAQLNLAGAGGSLADAVAARFRAIGGQFDPGEIEDATIGGNRAAAGTIAAAVNNQRVDATVIAIALGGQTYTWTIITPSGRGGAAFEPLLASFSSLSQAEAAAIRGKVIRIRTVRANDTVDSLARDMAYPSLQRERFLTLNGLDASARLTPGQLVKLVVTG</sequence>
<feature type="chain" id="PRO_5012041002" evidence="7">
    <location>
        <begin position="21"/>
        <end position="482"/>
    </location>
</feature>
<dbReference type="CDD" id="cd07324">
    <property type="entry name" value="M48C_Oma1-like"/>
    <property type="match status" value="1"/>
</dbReference>
<evidence type="ECO:0000313" key="10">
    <source>
        <dbReference type="Proteomes" id="UP000219494"/>
    </source>
</evidence>
<keyword evidence="2 9" id="KW-0645">Protease</keyword>
<evidence type="ECO:0000256" key="7">
    <source>
        <dbReference type="SAM" id="SignalP"/>
    </source>
</evidence>
<evidence type="ECO:0000259" key="8">
    <source>
        <dbReference type="Pfam" id="PF01435"/>
    </source>
</evidence>
<reference evidence="9 10" key="1">
    <citation type="submission" date="2017-07" db="EMBL/GenBank/DDBJ databases">
        <authorList>
            <person name="Sun Z.S."/>
            <person name="Albrecht U."/>
            <person name="Echele G."/>
            <person name="Lee C.C."/>
        </authorList>
    </citation>
    <scope>NUCLEOTIDE SEQUENCE [LARGE SCALE GENOMIC DNA]</scope>
    <source>
        <strain evidence="9 10">CGMCC 1.12672</strain>
    </source>
</reference>
<dbReference type="GO" id="GO:0046872">
    <property type="term" value="F:metal ion binding"/>
    <property type="evidence" value="ECO:0007669"/>
    <property type="project" value="UniProtKB-KW"/>
</dbReference>
<proteinExistence type="predicted"/>
<feature type="domain" description="Peptidase M48" evidence="8">
    <location>
        <begin position="59"/>
        <end position="249"/>
    </location>
</feature>
<dbReference type="Proteomes" id="UP000219494">
    <property type="component" value="Unassembled WGS sequence"/>
</dbReference>
<keyword evidence="5" id="KW-0862">Zinc</keyword>
<dbReference type="GO" id="GO:0016020">
    <property type="term" value="C:membrane"/>
    <property type="evidence" value="ECO:0007669"/>
    <property type="project" value="TreeGrafter"/>
</dbReference>
<name>A0A285QDV9_9SPHN</name>
<accession>A0A285QDV9</accession>
<dbReference type="AlphaFoldDB" id="A0A285QDV9"/>
<dbReference type="PANTHER" id="PTHR22726">
    <property type="entry name" value="METALLOENDOPEPTIDASE OMA1"/>
    <property type="match status" value="1"/>
</dbReference>
<organism evidence="9 10">
    <name type="scientific">Sphingomonas guangdongensis</name>
    <dbReference type="NCBI Taxonomy" id="1141890"/>
    <lineage>
        <taxon>Bacteria</taxon>
        <taxon>Pseudomonadati</taxon>
        <taxon>Pseudomonadota</taxon>
        <taxon>Alphaproteobacteria</taxon>
        <taxon>Sphingomonadales</taxon>
        <taxon>Sphingomonadaceae</taxon>
        <taxon>Sphingomonas</taxon>
    </lineage>
</organism>
<dbReference type="PANTHER" id="PTHR22726:SF24">
    <property type="entry name" value="M48 FAMILY METALLOPEPTIDASE"/>
    <property type="match status" value="1"/>
</dbReference>
<dbReference type="Gene3D" id="3.30.2010.10">
    <property type="entry name" value="Metalloproteases ('zincins'), catalytic domain"/>
    <property type="match status" value="1"/>
</dbReference>
<keyword evidence="3" id="KW-0479">Metal-binding</keyword>
<keyword evidence="6" id="KW-0482">Metalloprotease</keyword>
<evidence type="ECO:0000256" key="3">
    <source>
        <dbReference type="ARBA" id="ARBA00022723"/>
    </source>
</evidence>
<evidence type="ECO:0000256" key="6">
    <source>
        <dbReference type="ARBA" id="ARBA00023049"/>
    </source>
</evidence>
<keyword evidence="4" id="KW-0378">Hydrolase</keyword>
<dbReference type="RefSeq" id="WP_245858169.1">
    <property type="nucleotide sequence ID" value="NZ_OBMI01000001.1"/>
</dbReference>
<comment type="cofactor">
    <cofactor evidence="1">
        <name>Zn(2+)</name>
        <dbReference type="ChEBI" id="CHEBI:29105"/>
    </cofactor>
</comment>
<keyword evidence="10" id="KW-1185">Reference proteome</keyword>
<dbReference type="EMBL" id="OBMI01000001">
    <property type="protein sequence ID" value="SOB79698.1"/>
    <property type="molecule type" value="Genomic_DNA"/>
</dbReference>
<dbReference type="Pfam" id="PF01435">
    <property type="entry name" value="Peptidase_M48"/>
    <property type="match status" value="1"/>
</dbReference>